<sequence length="173" mass="19652">MTNKLTDEQIKAVELKKAEKNTKIKERLLGYKMRELQADDIFKIIEIVNILNVADLVTEFLKQQDATKIKSQKMQGLSVIASQSDDNKKESLTDQIKTIQQDISSQSFEYVSKAVKFVLVHSAEIKTELNGLLADLTGKTPEEIGKTNIVTYSLLVKDFFVKPELREVFELLS</sequence>
<gene>
    <name evidence="1" type="ORF">SAMN02746068_00492</name>
</gene>
<proteinExistence type="predicted"/>
<dbReference type="STRING" id="1122154.SAMN02746068_00492"/>
<dbReference type="AlphaFoldDB" id="A0A1K2H766"/>
<evidence type="ECO:0000313" key="2">
    <source>
        <dbReference type="Proteomes" id="UP000185655"/>
    </source>
</evidence>
<organism evidence="1 2">
    <name type="scientific">Pseudolactococcus chungangensis CAU 28 = DSM 22330</name>
    <dbReference type="NCBI Taxonomy" id="1122154"/>
    <lineage>
        <taxon>Bacteria</taxon>
        <taxon>Bacillati</taxon>
        <taxon>Bacillota</taxon>
        <taxon>Bacilli</taxon>
        <taxon>Lactobacillales</taxon>
        <taxon>Streptococcaceae</taxon>
        <taxon>Pseudolactococcus</taxon>
    </lineage>
</organism>
<name>A0A1K2H766_9LACT</name>
<dbReference type="RefSeq" id="WP_031366604.1">
    <property type="nucleotide sequence ID" value="NZ_FPKS01000002.1"/>
</dbReference>
<dbReference type="OrthoDB" id="2222106at2"/>
<dbReference type="Proteomes" id="UP000185655">
    <property type="component" value="Unassembled WGS sequence"/>
</dbReference>
<protein>
    <submittedName>
        <fullName evidence="1">Uncharacterized protein</fullName>
    </submittedName>
</protein>
<accession>A0A1K2H766</accession>
<evidence type="ECO:0000313" key="1">
    <source>
        <dbReference type="EMBL" id="SFZ71799.1"/>
    </source>
</evidence>
<reference evidence="1 2" key="1">
    <citation type="submission" date="2016-11" db="EMBL/GenBank/DDBJ databases">
        <authorList>
            <person name="Jaros S."/>
            <person name="Januszkiewicz K."/>
            <person name="Wedrychowicz H."/>
        </authorList>
    </citation>
    <scope>NUCLEOTIDE SEQUENCE [LARGE SCALE GENOMIC DNA]</scope>
    <source>
        <strain evidence="1 2">DSM 22330</strain>
    </source>
</reference>
<dbReference type="EMBL" id="FPKS01000002">
    <property type="protein sequence ID" value="SFZ71799.1"/>
    <property type="molecule type" value="Genomic_DNA"/>
</dbReference>